<evidence type="ECO:0000313" key="2">
    <source>
        <dbReference type="EMBL" id="CAF1240324.1"/>
    </source>
</evidence>
<gene>
    <name evidence="2" type="ORF">GPM918_LOCUS25625</name>
    <name evidence="3" type="ORF">SRO942_LOCUS25640</name>
    <name evidence="4" type="ORF">TMI583_LOCUS43071</name>
</gene>
<dbReference type="AlphaFoldDB" id="A0A814Z7Q9"/>
<sequence length="116" mass="14015">MRNKVKSKIPKSEYQSLNIKQYKINKYRKENIHLDLINISNSMKDINEQQIKNNNLETIENLLEENAQFRIKLDLEESELLHLKYQIETLSNRINFLEDEIDTYEQETSDLRQKTK</sequence>
<evidence type="ECO:0000313" key="5">
    <source>
        <dbReference type="Proteomes" id="UP000663829"/>
    </source>
</evidence>
<dbReference type="EMBL" id="CAJOBC010010242">
    <property type="protein sequence ID" value="CAF4002800.1"/>
    <property type="molecule type" value="Genomic_DNA"/>
</dbReference>
<reference evidence="2" key="1">
    <citation type="submission" date="2021-02" db="EMBL/GenBank/DDBJ databases">
        <authorList>
            <person name="Nowell W R."/>
        </authorList>
    </citation>
    <scope>NUCLEOTIDE SEQUENCE</scope>
</reference>
<dbReference type="Proteomes" id="UP000681722">
    <property type="component" value="Unassembled WGS sequence"/>
</dbReference>
<comment type="caution">
    <text evidence="2">The sequence shown here is derived from an EMBL/GenBank/DDBJ whole genome shotgun (WGS) entry which is preliminary data.</text>
</comment>
<keyword evidence="5" id="KW-1185">Reference proteome</keyword>
<dbReference type="Proteomes" id="UP000663829">
    <property type="component" value="Unassembled WGS sequence"/>
</dbReference>
<accession>A0A814Z7Q9</accession>
<dbReference type="Proteomes" id="UP000682733">
    <property type="component" value="Unassembled WGS sequence"/>
</dbReference>
<evidence type="ECO:0000256" key="1">
    <source>
        <dbReference type="SAM" id="Coils"/>
    </source>
</evidence>
<evidence type="ECO:0000313" key="4">
    <source>
        <dbReference type="EMBL" id="CAF4391678.1"/>
    </source>
</evidence>
<protein>
    <submittedName>
        <fullName evidence="2">Uncharacterized protein</fullName>
    </submittedName>
</protein>
<dbReference type="EMBL" id="CAJNOQ010010015">
    <property type="protein sequence ID" value="CAF1240324.1"/>
    <property type="molecule type" value="Genomic_DNA"/>
</dbReference>
<feature type="coiled-coil region" evidence="1">
    <location>
        <begin position="46"/>
        <end position="114"/>
    </location>
</feature>
<keyword evidence="1" id="KW-0175">Coiled coil</keyword>
<dbReference type="EMBL" id="CAJOBA010070995">
    <property type="protein sequence ID" value="CAF4391678.1"/>
    <property type="molecule type" value="Genomic_DNA"/>
</dbReference>
<name>A0A814Z7Q9_9BILA</name>
<proteinExistence type="predicted"/>
<evidence type="ECO:0000313" key="3">
    <source>
        <dbReference type="EMBL" id="CAF4002800.1"/>
    </source>
</evidence>
<organism evidence="2 5">
    <name type="scientific">Didymodactylos carnosus</name>
    <dbReference type="NCBI Taxonomy" id="1234261"/>
    <lineage>
        <taxon>Eukaryota</taxon>
        <taxon>Metazoa</taxon>
        <taxon>Spiralia</taxon>
        <taxon>Gnathifera</taxon>
        <taxon>Rotifera</taxon>
        <taxon>Eurotatoria</taxon>
        <taxon>Bdelloidea</taxon>
        <taxon>Philodinida</taxon>
        <taxon>Philodinidae</taxon>
        <taxon>Didymodactylos</taxon>
    </lineage>
</organism>